<evidence type="ECO:0000313" key="2">
    <source>
        <dbReference type="Proteomes" id="UP000002945"/>
    </source>
</evidence>
<name>A9DX49_9FLAO</name>
<dbReference type="Proteomes" id="UP000002945">
    <property type="component" value="Unassembled WGS sequence"/>
</dbReference>
<dbReference type="AlphaFoldDB" id="A9DX49"/>
<dbReference type="STRING" id="391587.KAOT1_07323"/>
<sequence>MQSIKISIIKQKRGKTPLEKVFQRFYNIKSLLLFMVDIQVCKILENTLLNSFEKT</sequence>
<proteinExistence type="predicted"/>
<evidence type="ECO:0000313" key="1">
    <source>
        <dbReference type="EMBL" id="EDP95960.1"/>
    </source>
</evidence>
<keyword evidence="2" id="KW-1185">Reference proteome</keyword>
<dbReference type="HOGENOM" id="CLU_3026370_0_0_10"/>
<organism evidence="1 2">
    <name type="scientific">Kordia algicida OT-1</name>
    <dbReference type="NCBI Taxonomy" id="391587"/>
    <lineage>
        <taxon>Bacteria</taxon>
        <taxon>Pseudomonadati</taxon>
        <taxon>Bacteroidota</taxon>
        <taxon>Flavobacteriia</taxon>
        <taxon>Flavobacteriales</taxon>
        <taxon>Flavobacteriaceae</taxon>
        <taxon>Kordia</taxon>
    </lineage>
</organism>
<gene>
    <name evidence="1" type="ORF">KAOT1_07323</name>
</gene>
<comment type="caution">
    <text evidence="1">The sequence shown here is derived from an EMBL/GenBank/DDBJ whole genome shotgun (WGS) entry which is preliminary data.</text>
</comment>
<reference evidence="1 2" key="1">
    <citation type="journal article" date="2011" name="J. Bacteriol.">
        <title>Genome sequence of the algicidal bacterium Kordia algicida OT-1.</title>
        <authorList>
            <person name="Lee H.S."/>
            <person name="Kang S.G."/>
            <person name="Kwon K.K."/>
            <person name="Lee J.H."/>
            <person name="Kim S.J."/>
        </authorList>
    </citation>
    <scope>NUCLEOTIDE SEQUENCE [LARGE SCALE GENOMIC DNA]</scope>
    <source>
        <strain evidence="1 2">OT-1</strain>
    </source>
</reference>
<dbReference type="EMBL" id="ABIB01000005">
    <property type="protein sequence ID" value="EDP95960.1"/>
    <property type="molecule type" value="Genomic_DNA"/>
</dbReference>
<accession>A9DX49</accession>
<protein>
    <submittedName>
        <fullName evidence="1">Uncharacterized protein</fullName>
    </submittedName>
</protein>